<sequence>MCKIKNLSYMWDTLFLNKIPENMIFNPCVVGNFDGVWKMLKAKAVYDAEQIKDLIVVDMNPNSDDIDRTYTLTFYKNSYEIKRLEGICKFEPSLLRQGIFYYKASDIGGYKEYDFSSEKECESSINDSESRIYRREEDDFWKLLYFRNDGKYLPARKMKAEELELFQKRIPRQTFGYHEYYFTIKNPIAEIVIKDYFAQDAEVKLLEPMFSEDFSHNYRIRIANDKMEFIYLWLFLLKERMITYPSVCGIEIRHIISYLKNNLRIIDKKEIDEAVKTILKKTSKNSHELIKYWMTVYPYNTLLDDCYMTDKTEYYHLCNNLEAIRREYSKVVQNLTEEGKINARWKSEFSLFMLVKSYFPNTIYQYRSVWLEGQSLDMFIPELSMGIEYQGLQHYEAVDVFGGVEGLQNTRRRDEIKRKKCKEKGVRLIEWHHNTDIIDVNFIKILNDLHIEVPQKKQVEFVFEKESPKIEVKKWAIYQYALNGKFIAEFSDISEAAEKSGIKEFNIQRACRGFRSTAGGYQWKKVELPCEQNSIAPIVEKKVSGEARKIKQFSLDGNYIRMYDSIADAVRQTGINSKSIRDAANGKQKQAGGYKWKYDMTEFGVVKGSD</sequence>
<dbReference type="InterPro" id="IPR003647">
    <property type="entry name" value="Intron_nuc_1_rpt"/>
</dbReference>
<dbReference type="AlphaFoldDB" id="A0A844KM09"/>
<reference evidence="2 3" key="1">
    <citation type="journal article" date="2019" name="Nat. Med.">
        <title>A library of human gut bacterial isolates paired with longitudinal multiomics data enables mechanistic microbiome research.</title>
        <authorList>
            <person name="Poyet M."/>
            <person name="Groussin M."/>
            <person name="Gibbons S.M."/>
            <person name="Avila-Pacheco J."/>
            <person name="Jiang X."/>
            <person name="Kearney S.M."/>
            <person name="Perrotta A.R."/>
            <person name="Berdy B."/>
            <person name="Zhao S."/>
            <person name="Lieberman T.D."/>
            <person name="Swanson P.K."/>
            <person name="Smith M."/>
            <person name="Roesemann S."/>
            <person name="Alexander J.E."/>
            <person name="Rich S.A."/>
            <person name="Livny J."/>
            <person name="Vlamakis H."/>
            <person name="Clish C."/>
            <person name="Bullock K."/>
            <person name="Deik A."/>
            <person name="Scott J."/>
            <person name="Pierce K.A."/>
            <person name="Xavier R.J."/>
            <person name="Alm E.J."/>
        </authorList>
    </citation>
    <scope>NUCLEOTIDE SEQUENCE [LARGE SCALE GENOMIC DNA]</scope>
    <source>
        <strain evidence="2 3">BIOML-A1</strain>
    </source>
</reference>
<dbReference type="InterPro" id="IPR010896">
    <property type="entry name" value="NUMOD1"/>
</dbReference>
<evidence type="ECO:0000313" key="2">
    <source>
        <dbReference type="EMBL" id="MTR81708.1"/>
    </source>
</evidence>
<name>A0A844KM09_9FIRM</name>
<dbReference type="Gene3D" id="3.40.960.10">
    <property type="entry name" value="VSR Endonuclease"/>
    <property type="match status" value="1"/>
</dbReference>
<feature type="domain" description="Nuclease-associated modular DNA-binding 1" evidence="1">
    <location>
        <begin position="549"/>
        <end position="583"/>
    </location>
</feature>
<accession>A0A844KM09</accession>
<dbReference type="EMBL" id="WNAL01000014">
    <property type="protein sequence ID" value="MTR81708.1"/>
    <property type="molecule type" value="Genomic_DNA"/>
</dbReference>
<organism evidence="2 3">
    <name type="scientific">Roseburia faecis</name>
    <dbReference type="NCBI Taxonomy" id="301302"/>
    <lineage>
        <taxon>Bacteria</taxon>
        <taxon>Bacillati</taxon>
        <taxon>Bacillota</taxon>
        <taxon>Clostridia</taxon>
        <taxon>Lachnospirales</taxon>
        <taxon>Lachnospiraceae</taxon>
        <taxon>Roseburia</taxon>
    </lineage>
</organism>
<proteinExistence type="predicted"/>
<evidence type="ECO:0000259" key="1">
    <source>
        <dbReference type="Pfam" id="PF07453"/>
    </source>
</evidence>
<feature type="domain" description="Nuclease-associated modular DNA-binding 1" evidence="1">
    <location>
        <begin position="477"/>
        <end position="504"/>
    </location>
</feature>
<dbReference type="Gene3D" id="1.10.10.10">
    <property type="entry name" value="Winged helix-like DNA-binding domain superfamily/Winged helix DNA-binding domain"/>
    <property type="match status" value="2"/>
</dbReference>
<gene>
    <name evidence="2" type="ORF">GMD30_08305</name>
</gene>
<dbReference type="Pfam" id="PF07453">
    <property type="entry name" value="NUMOD1"/>
    <property type="match status" value="2"/>
</dbReference>
<dbReference type="Proteomes" id="UP000446657">
    <property type="component" value="Unassembled WGS sequence"/>
</dbReference>
<comment type="caution">
    <text evidence="2">The sequence shown here is derived from an EMBL/GenBank/DDBJ whole genome shotgun (WGS) entry which is preliminary data.</text>
</comment>
<evidence type="ECO:0000313" key="3">
    <source>
        <dbReference type="Proteomes" id="UP000446657"/>
    </source>
</evidence>
<dbReference type="SUPFAM" id="SSF64496">
    <property type="entry name" value="DNA-binding domain of intron-encoded endonucleases"/>
    <property type="match status" value="1"/>
</dbReference>
<dbReference type="InterPro" id="IPR036388">
    <property type="entry name" value="WH-like_DNA-bd_sf"/>
</dbReference>
<protein>
    <recommendedName>
        <fullName evidence="1">Nuclease-associated modular DNA-binding 1 domain-containing protein</fullName>
    </recommendedName>
</protein>
<dbReference type="SMART" id="SM00497">
    <property type="entry name" value="IENR1"/>
    <property type="match status" value="2"/>
</dbReference>